<evidence type="ECO:0000313" key="2">
    <source>
        <dbReference type="Proteomes" id="UP001160334"/>
    </source>
</evidence>
<organism evidence="1 2">
    <name type="scientific">Prescottella agglutinans</name>
    <dbReference type="NCBI Taxonomy" id="1644129"/>
    <lineage>
        <taxon>Bacteria</taxon>
        <taxon>Bacillati</taxon>
        <taxon>Actinomycetota</taxon>
        <taxon>Actinomycetes</taxon>
        <taxon>Mycobacteriales</taxon>
        <taxon>Nocardiaceae</taxon>
        <taxon>Prescottella</taxon>
    </lineage>
</organism>
<sequence length="97" mass="9923">MTDALGELLAAGSLCSRLVVSIEEQVRQNTAAVCRQHPRPGGGRGECGVDVDGVIFDLGIRVHGGGDLLSLRLIGLGPHPVLVNGWSIEGAGSEPAA</sequence>
<name>A0ABT6MHY0_9NOCA</name>
<comment type="caution">
    <text evidence="1">The sequence shown here is derived from an EMBL/GenBank/DDBJ whole genome shotgun (WGS) entry which is preliminary data.</text>
</comment>
<reference evidence="1 2" key="1">
    <citation type="submission" date="2023-04" db="EMBL/GenBank/DDBJ databases">
        <title>Forest soil microbial communities from Buena Vista Peninsula, Colon Province, Panama.</title>
        <authorList>
            <person name="Bouskill N."/>
        </authorList>
    </citation>
    <scope>NUCLEOTIDE SEQUENCE [LARGE SCALE GENOMIC DNA]</scope>
    <source>
        <strain evidence="1 2">CFH S0262</strain>
    </source>
</reference>
<protein>
    <submittedName>
        <fullName evidence="1">Uncharacterized protein</fullName>
    </submittedName>
</protein>
<evidence type="ECO:0000313" key="1">
    <source>
        <dbReference type="EMBL" id="MDH6283920.1"/>
    </source>
</evidence>
<dbReference type="RefSeq" id="WP_280763318.1">
    <property type="nucleotide sequence ID" value="NZ_JARXVC010000017.1"/>
</dbReference>
<keyword evidence="2" id="KW-1185">Reference proteome</keyword>
<gene>
    <name evidence="1" type="ORF">M2280_005171</name>
</gene>
<dbReference type="Proteomes" id="UP001160334">
    <property type="component" value="Unassembled WGS sequence"/>
</dbReference>
<accession>A0ABT6MHY0</accession>
<proteinExistence type="predicted"/>
<dbReference type="EMBL" id="JARXVC010000017">
    <property type="protein sequence ID" value="MDH6283920.1"/>
    <property type="molecule type" value="Genomic_DNA"/>
</dbReference>